<reference evidence="2 5" key="2">
    <citation type="submission" date="2023-11" db="EMBL/GenBank/DDBJ databases">
        <title>Plant-associative lifestyle of Vibrio porteresiae and its evolutionary dynamics.</title>
        <authorList>
            <person name="Rameshkumar N."/>
            <person name="Kirti K."/>
        </authorList>
    </citation>
    <scope>NUCLEOTIDE SEQUENCE [LARGE SCALE GENOMIC DNA]</scope>
    <source>
        <strain evidence="2 5">MSSRF38</strain>
    </source>
</reference>
<feature type="domain" description="ApeI dehydratase-like" evidence="1">
    <location>
        <begin position="153"/>
        <end position="246"/>
    </location>
</feature>
<accession>A0A1Y6IXN4</accession>
<dbReference type="InterPro" id="IPR054545">
    <property type="entry name" value="ApeI-like"/>
</dbReference>
<proteinExistence type="predicted"/>
<evidence type="ECO:0000259" key="1">
    <source>
        <dbReference type="Pfam" id="PF22818"/>
    </source>
</evidence>
<keyword evidence="5" id="KW-1185">Reference proteome</keyword>
<gene>
    <name evidence="2" type="ORF">SBX37_08565</name>
    <name evidence="3" type="ORF">VIM7927_03720</name>
</gene>
<evidence type="ECO:0000313" key="3">
    <source>
        <dbReference type="EMBL" id="SMS02398.1"/>
    </source>
</evidence>
<dbReference type="RefSeq" id="WP_087482405.1">
    <property type="nucleotide sequence ID" value="NZ_AP024883.1"/>
</dbReference>
<evidence type="ECO:0000313" key="5">
    <source>
        <dbReference type="Proteomes" id="UP001283366"/>
    </source>
</evidence>
<dbReference type="Pfam" id="PF22818">
    <property type="entry name" value="ApeI-like"/>
    <property type="match status" value="1"/>
</dbReference>
<organism evidence="3 4">
    <name type="scientific">Vibrio mangrovi</name>
    <dbReference type="NCBI Taxonomy" id="474394"/>
    <lineage>
        <taxon>Bacteria</taxon>
        <taxon>Pseudomonadati</taxon>
        <taxon>Pseudomonadota</taxon>
        <taxon>Gammaproteobacteria</taxon>
        <taxon>Vibrionales</taxon>
        <taxon>Vibrionaceae</taxon>
        <taxon>Vibrio</taxon>
    </lineage>
</organism>
<dbReference type="EMBL" id="FXXI01000009">
    <property type="protein sequence ID" value="SMS02398.1"/>
    <property type="molecule type" value="Genomic_DNA"/>
</dbReference>
<reference evidence="3 4" key="1">
    <citation type="submission" date="2017-05" db="EMBL/GenBank/DDBJ databases">
        <authorList>
            <person name="Song R."/>
            <person name="Chenine A.L."/>
            <person name="Ruprecht R.M."/>
        </authorList>
    </citation>
    <scope>NUCLEOTIDE SEQUENCE [LARGE SCALE GENOMIC DNA]</scope>
    <source>
        <strain evidence="3 4">CECT 7927</strain>
    </source>
</reference>
<name>A0A1Y6IXN4_9VIBR</name>
<dbReference type="Gene3D" id="3.10.129.10">
    <property type="entry name" value="Hotdog Thioesterase"/>
    <property type="match status" value="1"/>
</dbReference>
<dbReference type="AlphaFoldDB" id="A0A1Y6IXN4"/>
<dbReference type="Proteomes" id="UP000196125">
    <property type="component" value="Unassembled WGS sequence"/>
</dbReference>
<evidence type="ECO:0000313" key="2">
    <source>
        <dbReference type="EMBL" id="MDW6002909.1"/>
    </source>
</evidence>
<protein>
    <recommendedName>
        <fullName evidence="1">ApeI dehydratase-like domain-containing protein</fullName>
    </recommendedName>
</protein>
<dbReference type="Proteomes" id="UP001283366">
    <property type="component" value="Unassembled WGS sequence"/>
</dbReference>
<evidence type="ECO:0000313" key="4">
    <source>
        <dbReference type="Proteomes" id="UP000196125"/>
    </source>
</evidence>
<dbReference type="EMBL" id="JAWRCO010000001">
    <property type="protein sequence ID" value="MDW6002909.1"/>
    <property type="molecule type" value="Genomic_DNA"/>
</dbReference>
<sequence>MNSGFLTICDDNVIEIDDNLYQSHLKLSNYKFSSKENLFSTVLEGIHQFAAKVSDILEQSDDSYPPLPIQIDEFWMKSDEQSIRNVLLLSGSVESVTTFFVVKGKIYDLKDRLIGGFQIKTARIPYVADTETKRELPHALDDPKIFSFKPISQSGENTIELPFSFDEQSFLAYEHFPGAPILPASQIIGLAKQACADHFNVQVNRVGRSSFIQPVQSGSIYMLEMTHLQGDKVKFVVSSEDKVHTRGVMSISESTDN</sequence>